<sequence>MRKFILFLALAFSLLAASELSEFQRAQALEQSGDIKGAMQIYKSIAANSINAQSMASQASLNAEPATSEAKVKQAKITQENKADHHLQNALGIELYKFNYLLPVTYAKNIPNDSRKSVETKFQISLAKPLFYDVFGLRESLVAAYTQTSWWQITRASAPFRETNYQPEIFLNFAYPKYLENIGIQNLKFGLLHESNGRDGKKSRSWNRAYVQSDFVYGKLNISPRAWVVIGDKGDNKDILKYIGRGDVRLSYNLNDHIFSLMLRNNLHFDKTNKGAAELSYMFPIFSSGVYGYLQYFTGYGESLIDYDRHTDKVGLGFVILK</sequence>
<evidence type="ECO:0000256" key="3">
    <source>
        <dbReference type="ARBA" id="ARBA00004571"/>
    </source>
</evidence>
<evidence type="ECO:0000256" key="19">
    <source>
        <dbReference type="PIRSR" id="PIRSR603187-1"/>
    </source>
</evidence>
<accession>A0A2R4P246</accession>
<evidence type="ECO:0000256" key="18">
    <source>
        <dbReference type="ARBA" id="ARBA00032375"/>
    </source>
</evidence>
<dbReference type="GO" id="GO:0008970">
    <property type="term" value="F:phospholipase A1 activity"/>
    <property type="evidence" value="ECO:0007669"/>
    <property type="project" value="UniProtKB-EC"/>
</dbReference>
<feature type="signal peptide" evidence="21">
    <location>
        <begin position="1"/>
        <end position="16"/>
    </location>
</feature>
<protein>
    <recommendedName>
        <fullName evidence="18">Phosphatidylcholine 1-acylhydrolase</fullName>
        <ecNumber evidence="6">3.1.1.32</ecNumber>
        <ecNumber evidence="7">3.1.1.4</ecNumber>
    </recommendedName>
</protein>
<evidence type="ECO:0000256" key="15">
    <source>
        <dbReference type="ARBA" id="ARBA00023098"/>
    </source>
</evidence>
<keyword evidence="15" id="KW-0443">Lipid metabolism</keyword>
<dbReference type="Pfam" id="PF02253">
    <property type="entry name" value="PLA1"/>
    <property type="match status" value="1"/>
</dbReference>
<dbReference type="AlphaFoldDB" id="A0A2R4P246"/>
<evidence type="ECO:0000256" key="16">
    <source>
        <dbReference type="ARBA" id="ARBA00023136"/>
    </source>
</evidence>
<evidence type="ECO:0000256" key="4">
    <source>
        <dbReference type="ARBA" id="ARBA00010525"/>
    </source>
</evidence>
<dbReference type="PANTHER" id="PTHR40457">
    <property type="entry name" value="PHOSPHOLIPASE A1"/>
    <property type="match status" value="1"/>
</dbReference>
<dbReference type="Gene3D" id="2.40.230.10">
    <property type="entry name" value="Phospholipase A1"/>
    <property type="match status" value="1"/>
</dbReference>
<feature type="binding site" description="in dimeric form" evidence="20">
    <location>
        <position position="157"/>
    </location>
    <ligand>
        <name>Ca(2+)</name>
        <dbReference type="ChEBI" id="CHEBI:29108"/>
        <label>1</label>
    </ligand>
</feature>
<evidence type="ECO:0000256" key="1">
    <source>
        <dbReference type="ARBA" id="ARBA00000111"/>
    </source>
</evidence>
<evidence type="ECO:0000256" key="10">
    <source>
        <dbReference type="ARBA" id="ARBA00022723"/>
    </source>
</evidence>
<comment type="catalytic activity">
    <reaction evidence="1">
        <text>a 1,2-diacyl-sn-glycero-3-phosphocholine + H2O = a 2-acyl-sn-glycero-3-phosphocholine + a fatty acid + H(+)</text>
        <dbReference type="Rhea" id="RHEA:18689"/>
        <dbReference type="ChEBI" id="CHEBI:15377"/>
        <dbReference type="ChEBI" id="CHEBI:15378"/>
        <dbReference type="ChEBI" id="CHEBI:28868"/>
        <dbReference type="ChEBI" id="CHEBI:57643"/>
        <dbReference type="ChEBI" id="CHEBI:57875"/>
        <dbReference type="EC" id="3.1.1.32"/>
    </reaction>
</comment>
<evidence type="ECO:0000256" key="7">
    <source>
        <dbReference type="ARBA" id="ARBA00013278"/>
    </source>
</evidence>
<evidence type="ECO:0000256" key="6">
    <source>
        <dbReference type="ARBA" id="ARBA00013179"/>
    </source>
</evidence>
<evidence type="ECO:0000256" key="5">
    <source>
        <dbReference type="ARBA" id="ARBA00011702"/>
    </source>
</evidence>
<keyword evidence="12 22" id="KW-0378">Hydrolase</keyword>
<feature type="active site" description="Nucleophile" evidence="19">
    <location>
        <position position="195"/>
    </location>
</feature>
<proteinExistence type="inferred from homology"/>
<dbReference type="PRINTS" id="PR01486">
    <property type="entry name" value="PHPHLIPASEA1"/>
</dbReference>
<organism evidence="22 23">
    <name type="scientific">Campylobacter concisus</name>
    <dbReference type="NCBI Taxonomy" id="199"/>
    <lineage>
        <taxon>Bacteria</taxon>
        <taxon>Pseudomonadati</taxon>
        <taxon>Campylobacterota</taxon>
        <taxon>Epsilonproteobacteria</taxon>
        <taxon>Campylobacterales</taxon>
        <taxon>Campylobacteraceae</taxon>
        <taxon>Campylobacter</taxon>
    </lineage>
</organism>
<dbReference type="GO" id="GO:0009279">
    <property type="term" value="C:cell outer membrane"/>
    <property type="evidence" value="ECO:0007669"/>
    <property type="project" value="UniProtKB-SubCell"/>
</dbReference>
<dbReference type="PANTHER" id="PTHR40457:SF1">
    <property type="entry name" value="PHOSPHOLIPASE A1"/>
    <property type="match status" value="1"/>
</dbReference>
<evidence type="ECO:0000256" key="9">
    <source>
        <dbReference type="ARBA" id="ARBA00022692"/>
    </source>
</evidence>
<evidence type="ECO:0000256" key="21">
    <source>
        <dbReference type="SAM" id="SignalP"/>
    </source>
</evidence>
<evidence type="ECO:0000256" key="20">
    <source>
        <dbReference type="PIRSR" id="PIRSR603187-2"/>
    </source>
</evidence>
<feature type="active site" description="Proton acceptor" evidence="19">
    <location>
        <position position="193"/>
    </location>
</feature>
<feature type="binding site" description="in dimeric form" evidence="20">
    <location>
        <position position="198"/>
    </location>
    <ligand>
        <name>Ca(2+)</name>
        <dbReference type="ChEBI" id="CHEBI:29108"/>
        <label>1</label>
    </ligand>
</feature>
<keyword evidence="9" id="KW-0812">Transmembrane</keyword>
<dbReference type="RefSeq" id="WP_107917135.1">
    <property type="nucleotide sequence ID" value="NZ_CP021642.1"/>
</dbReference>
<evidence type="ECO:0000313" key="22">
    <source>
        <dbReference type="EMBL" id="AVX44765.1"/>
    </source>
</evidence>
<dbReference type="GO" id="GO:0016042">
    <property type="term" value="P:lipid catabolic process"/>
    <property type="evidence" value="ECO:0007669"/>
    <property type="project" value="UniProtKB-KW"/>
</dbReference>
<dbReference type="EC" id="3.1.1.4" evidence="7"/>
<evidence type="ECO:0000256" key="11">
    <source>
        <dbReference type="ARBA" id="ARBA00022729"/>
    </source>
</evidence>
<comment type="similarity">
    <text evidence="4">Belongs to the phospholipase A1 family.</text>
</comment>
<evidence type="ECO:0000256" key="13">
    <source>
        <dbReference type="ARBA" id="ARBA00022837"/>
    </source>
</evidence>
<dbReference type="EMBL" id="CP021642">
    <property type="protein sequence ID" value="AVX44765.1"/>
    <property type="molecule type" value="Genomic_DNA"/>
</dbReference>
<feature type="binding site" description="in dimeric form" evidence="20">
    <location>
        <position position="203"/>
    </location>
    <ligand>
        <name>Ca(2+)</name>
        <dbReference type="ChEBI" id="CHEBI:29108"/>
        <label>1</label>
    </ligand>
</feature>
<keyword evidence="17" id="KW-0998">Cell outer membrane</keyword>
<dbReference type="InterPro" id="IPR003187">
    <property type="entry name" value="PLipase_A1"/>
</dbReference>
<keyword evidence="13 20" id="KW-0106">Calcium</keyword>
<comment type="subcellular location">
    <subcellularLocation>
        <location evidence="3">Cell outer membrane</location>
        <topology evidence="3">Multi-pass membrane protein</topology>
    </subcellularLocation>
</comment>
<keyword evidence="11 21" id="KW-0732">Signal</keyword>
<reference evidence="22 23" key="1">
    <citation type="journal article" date="2018" name="Emerg. Microbes Infect.">
        <title>Genomic analysis of oral Campylobacter concisus strains identified a potential bacterial molecular marker associated with active Crohn's disease.</title>
        <authorList>
            <person name="Liu F."/>
            <person name="Ma R."/>
            <person name="Tay C.Y.A."/>
            <person name="Octavia S."/>
            <person name="Lan R."/>
            <person name="Chung H.K.L."/>
            <person name="Riordan S.M."/>
            <person name="Grimm M.C."/>
            <person name="Leong R.W."/>
            <person name="Tanaka M.M."/>
            <person name="Connor S."/>
            <person name="Zhang L."/>
        </authorList>
    </citation>
    <scope>NUCLEOTIDE SEQUENCE [LARGE SCALE GENOMIC DNA]</scope>
    <source>
        <strain evidence="22 23">P2CDO4</strain>
    </source>
</reference>
<name>A0A2R4P246_9BACT</name>
<dbReference type="InterPro" id="IPR036541">
    <property type="entry name" value="PLipase_A1_sf"/>
</dbReference>
<evidence type="ECO:0000256" key="17">
    <source>
        <dbReference type="ARBA" id="ARBA00023237"/>
    </source>
</evidence>
<dbReference type="CDD" id="cd00541">
    <property type="entry name" value="OMPLA"/>
    <property type="match status" value="1"/>
</dbReference>
<comment type="cofactor">
    <cofactor evidence="20">
        <name>Ca(2+)</name>
        <dbReference type="ChEBI" id="CHEBI:29108"/>
    </cofactor>
    <text evidence="20">Binds 1 Ca(2+) ion per monomer.</text>
</comment>
<evidence type="ECO:0000256" key="8">
    <source>
        <dbReference type="ARBA" id="ARBA00022452"/>
    </source>
</evidence>
<dbReference type="GO" id="GO:0004623">
    <property type="term" value="F:phospholipase A2 activity"/>
    <property type="evidence" value="ECO:0007669"/>
    <property type="project" value="UniProtKB-EC"/>
</dbReference>
<dbReference type="EC" id="3.1.1.32" evidence="6"/>
<dbReference type="GO" id="GO:0046872">
    <property type="term" value="F:metal ion binding"/>
    <property type="evidence" value="ECO:0007669"/>
    <property type="project" value="UniProtKB-KW"/>
</dbReference>
<keyword evidence="8" id="KW-1134">Transmembrane beta strand</keyword>
<comment type="subunit">
    <text evidence="5">Homodimer; dimerization is reversible, and the dimeric form is the active one.</text>
</comment>
<gene>
    <name evidence="22" type="ORF">CCS77_1704</name>
</gene>
<evidence type="ECO:0000256" key="12">
    <source>
        <dbReference type="ARBA" id="ARBA00022801"/>
    </source>
</evidence>
<evidence type="ECO:0000256" key="14">
    <source>
        <dbReference type="ARBA" id="ARBA00022963"/>
    </source>
</evidence>
<feature type="binding site" description="in dimeric form" evidence="20">
    <location>
        <position position="235"/>
    </location>
    <ligand>
        <name>Ca(2+)</name>
        <dbReference type="ChEBI" id="CHEBI:29108"/>
        <label>1</label>
    </ligand>
</feature>
<keyword evidence="16" id="KW-0472">Membrane</keyword>
<dbReference type="SUPFAM" id="SSF56931">
    <property type="entry name" value="Outer membrane phospholipase A (OMPLA)"/>
    <property type="match status" value="1"/>
</dbReference>
<comment type="catalytic activity">
    <reaction evidence="2">
        <text>a 1,2-diacyl-sn-glycero-3-phosphocholine + H2O = a 1-acyl-sn-glycero-3-phosphocholine + a fatty acid + H(+)</text>
        <dbReference type="Rhea" id="RHEA:15801"/>
        <dbReference type="ChEBI" id="CHEBI:15377"/>
        <dbReference type="ChEBI" id="CHEBI:15378"/>
        <dbReference type="ChEBI" id="CHEBI:28868"/>
        <dbReference type="ChEBI" id="CHEBI:57643"/>
        <dbReference type="ChEBI" id="CHEBI:58168"/>
        <dbReference type="EC" id="3.1.1.4"/>
    </reaction>
</comment>
<keyword evidence="10 20" id="KW-0479">Metal-binding</keyword>
<feature type="chain" id="PRO_5039927460" description="Phosphatidylcholine 1-acylhydrolase" evidence="21">
    <location>
        <begin position="17"/>
        <end position="322"/>
    </location>
</feature>
<dbReference type="Proteomes" id="UP000241854">
    <property type="component" value="Chromosome"/>
</dbReference>
<evidence type="ECO:0000256" key="2">
    <source>
        <dbReference type="ARBA" id="ARBA00001604"/>
    </source>
</evidence>
<keyword evidence="14" id="KW-0442">Lipid degradation</keyword>
<evidence type="ECO:0000313" key="23">
    <source>
        <dbReference type="Proteomes" id="UP000241854"/>
    </source>
</evidence>